<dbReference type="EC" id="3.4.21.62" evidence="6"/>
<dbReference type="Gene3D" id="3.40.50.200">
    <property type="entry name" value="Peptidase S8/S53 domain"/>
    <property type="match status" value="1"/>
</dbReference>
<dbReference type="InterPro" id="IPR000209">
    <property type="entry name" value="Peptidase_S8/S53_dom"/>
</dbReference>
<comment type="catalytic activity">
    <reaction evidence="5">
        <text>Hydrolysis of proteins with broad specificity for peptide bonds, and a preference for a large uncharged residue in P1. Hydrolyzes peptide amides.</text>
        <dbReference type="EC" id="3.4.21.62"/>
    </reaction>
</comment>
<keyword evidence="4" id="KW-0720">Serine protease</keyword>
<feature type="domain" description="Peptidase S8/S53" evidence="8">
    <location>
        <begin position="24"/>
        <end position="267"/>
    </location>
</feature>
<sequence length="267" mass="28283">MMTPFKYIHELLGIDTFHNGGIKGNGSVVGITDSGLDMAHDQFKQSQSVYNQFNLKARKVVYYETYADAKDQSDQNDRTCGHGTHVCGILAGNSIDSDALGVAPDAQIAFLDIAKDCTLSTCASPIALTIPRTTDALFQNQTKAGAKIISYSWGTMSNSGLLASASLDYDDQTRAIDEYLYNNPEVLLIVAAGNGGANGAKTILSPAGAKNVLTVGASIADAKTLAFYANDTQPSDCQDIINEDALTLYSSLGPTSDGRLKPDLVVP</sequence>
<dbReference type="EMBL" id="JNBS01000958">
    <property type="protein sequence ID" value="OQS03206.1"/>
    <property type="molecule type" value="Genomic_DNA"/>
</dbReference>
<evidence type="ECO:0000313" key="10">
    <source>
        <dbReference type="Proteomes" id="UP000243217"/>
    </source>
</evidence>
<dbReference type="Pfam" id="PF00082">
    <property type="entry name" value="Peptidase_S8"/>
    <property type="match status" value="1"/>
</dbReference>
<keyword evidence="2 9" id="KW-0645">Protease</keyword>
<name>A0A1V9ZYX2_9STRA</name>
<dbReference type="PANTHER" id="PTHR43399">
    <property type="entry name" value="SUBTILISIN-RELATED"/>
    <property type="match status" value="1"/>
</dbReference>
<evidence type="ECO:0000256" key="2">
    <source>
        <dbReference type="ARBA" id="ARBA00022670"/>
    </source>
</evidence>
<dbReference type="InterPro" id="IPR036852">
    <property type="entry name" value="Peptidase_S8/S53_dom_sf"/>
</dbReference>
<evidence type="ECO:0000256" key="6">
    <source>
        <dbReference type="ARBA" id="ARBA00023619"/>
    </source>
</evidence>
<evidence type="ECO:0000256" key="5">
    <source>
        <dbReference type="ARBA" id="ARBA00023529"/>
    </source>
</evidence>
<evidence type="ECO:0000259" key="8">
    <source>
        <dbReference type="Pfam" id="PF00082"/>
    </source>
</evidence>
<feature type="non-terminal residue" evidence="9">
    <location>
        <position position="267"/>
    </location>
</feature>
<dbReference type="GO" id="GO:0004252">
    <property type="term" value="F:serine-type endopeptidase activity"/>
    <property type="evidence" value="ECO:0007669"/>
    <property type="project" value="UniProtKB-EC"/>
</dbReference>
<dbReference type="AlphaFoldDB" id="A0A1V9ZYX2"/>
<dbReference type="InterPro" id="IPR051048">
    <property type="entry name" value="Peptidase_S8/S53_subtilisin"/>
</dbReference>
<proteinExistence type="inferred from homology"/>
<dbReference type="STRING" id="74557.A0A1V9ZYX2"/>
<dbReference type="InterPro" id="IPR034058">
    <property type="entry name" value="TagA/B/C/D_pept_dom"/>
</dbReference>
<dbReference type="PRINTS" id="PR00723">
    <property type="entry name" value="SUBTILISIN"/>
</dbReference>
<dbReference type="SUPFAM" id="SSF52743">
    <property type="entry name" value="Subtilisin-like"/>
    <property type="match status" value="1"/>
</dbReference>
<evidence type="ECO:0000256" key="4">
    <source>
        <dbReference type="ARBA" id="ARBA00022825"/>
    </source>
</evidence>
<dbReference type="OrthoDB" id="65407at2759"/>
<dbReference type="InterPro" id="IPR015500">
    <property type="entry name" value="Peptidase_S8_subtilisin-rel"/>
</dbReference>
<accession>A0A1V9ZYX2</accession>
<dbReference type="PANTHER" id="PTHR43399:SF4">
    <property type="entry name" value="CELL WALL-ASSOCIATED PROTEASE"/>
    <property type="match status" value="1"/>
</dbReference>
<comment type="similarity">
    <text evidence="1 7">Belongs to the peptidase S8 family.</text>
</comment>
<keyword evidence="10" id="KW-1185">Reference proteome</keyword>
<dbReference type="PROSITE" id="PS00137">
    <property type="entry name" value="SUBTILASE_HIS"/>
    <property type="match status" value="1"/>
</dbReference>
<evidence type="ECO:0000256" key="1">
    <source>
        <dbReference type="ARBA" id="ARBA00011073"/>
    </source>
</evidence>
<evidence type="ECO:0000313" key="9">
    <source>
        <dbReference type="EMBL" id="OQS03206.1"/>
    </source>
</evidence>
<comment type="caution">
    <text evidence="7">Lacks conserved residue(s) required for the propagation of feature annotation.</text>
</comment>
<dbReference type="InterPro" id="IPR022398">
    <property type="entry name" value="Peptidase_S8_His-AS"/>
</dbReference>
<organism evidence="9 10">
    <name type="scientific">Thraustotheca clavata</name>
    <dbReference type="NCBI Taxonomy" id="74557"/>
    <lineage>
        <taxon>Eukaryota</taxon>
        <taxon>Sar</taxon>
        <taxon>Stramenopiles</taxon>
        <taxon>Oomycota</taxon>
        <taxon>Saprolegniomycetes</taxon>
        <taxon>Saprolegniales</taxon>
        <taxon>Achlyaceae</taxon>
        <taxon>Thraustotheca</taxon>
    </lineage>
</organism>
<gene>
    <name evidence="9" type="ORF">THRCLA_04495</name>
</gene>
<dbReference type="CDD" id="cd04842">
    <property type="entry name" value="Peptidases_S8_Kp43_protease"/>
    <property type="match status" value="1"/>
</dbReference>
<reference evidence="9 10" key="1">
    <citation type="journal article" date="2014" name="Genome Biol. Evol.">
        <title>The secreted proteins of Achlya hypogyna and Thraustotheca clavata identify the ancestral oomycete secretome and reveal gene acquisitions by horizontal gene transfer.</title>
        <authorList>
            <person name="Misner I."/>
            <person name="Blouin N."/>
            <person name="Leonard G."/>
            <person name="Richards T.A."/>
            <person name="Lane C.E."/>
        </authorList>
    </citation>
    <scope>NUCLEOTIDE SEQUENCE [LARGE SCALE GENOMIC DNA]</scope>
    <source>
        <strain evidence="9 10">ATCC 34112</strain>
    </source>
</reference>
<protein>
    <recommendedName>
        <fullName evidence="6">subtilisin</fullName>
        <ecNumber evidence="6">3.4.21.62</ecNumber>
    </recommendedName>
</protein>
<keyword evidence="3" id="KW-0378">Hydrolase</keyword>
<evidence type="ECO:0000256" key="7">
    <source>
        <dbReference type="PROSITE-ProRule" id="PRU01240"/>
    </source>
</evidence>
<comment type="caution">
    <text evidence="9">The sequence shown here is derived from an EMBL/GenBank/DDBJ whole genome shotgun (WGS) entry which is preliminary data.</text>
</comment>
<dbReference type="PROSITE" id="PS51892">
    <property type="entry name" value="SUBTILASE"/>
    <property type="match status" value="1"/>
</dbReference>
<evidence type="ECO:0000256" key="3">
    <source>
        <dbReference type="ARBA" id="ARBA00022801"/>
    </source>
</evidence>
<dbReference type="Proteomes" id="UP000243217">
    <property type="component" value="Unassembled WGS sequence"/>
</dbReference>
<dbReference type="GO" id="GO:0006508">
    <property type="term" value="P:proteolysis"/>
    <property type="evidence" value="ECO:0007669"/>
    <property type="project" value="UniProtKB-KW"/>
</dbReference>